<evidence type="ECO:0000256" key="1">
    <source>
        <dbReference type="ARBA" id="ARBA00009646"/>
    </source>
</evidence>
<evidence type="ECO:0000313" key="4">
    <source>
        <dbReference type="EMBL" id="SEL43315.1"/>
    </source>
</evidence>
<dbReference type="RefSeq" id="WP_091408712.1">
    <property type="nucleotide sequence ID" value="NZ_FOAB01000004.1"/>
</dbReference>
<evidence type="ECO:0000313" key="5">
    <source>
        <dbReference type="Proteomes" id="UP000198521"/>
    </source>
</evidence>
<keyword evidence="2" id="KW-0677">Repeat</keyword>
<protein>
    <submittedName>
        <fullName evidence="4">Toxin ETX/toxin MTX2</fullName>
    </submittedName>
</protein>
<evidence type="ECO:0000256" key="2">
    <source>
        <dbReference type="ARBA" id="ARBA00022737"/>
    </source>
</evidence>
<evidence type="ECO:0000259" key="3">
    <source>
        <dbReference type="PROSITE" id="PS50915"/>
    </source>
</evidence>
<dbReference type="STRING" id="1038014.SAMN04487910_2441"/>
<dbReference type="InterPro" id="IPR001064">
    <property type="entry name" value="Beta/gamma_crystallin"/>
</dbReference>
<name>A0A1H7Q742_AQUAM</name>
<reference evidence="4 5" key="1">
    <citation type="submission" date="2016-10" db="EMBL/GenBank/DDBJ databases">
        <authorList>
            <person name="de Groot N.N."/>
        </authorList>
    </citation>
    <scope>NUCLEOTIDE SEQUENCE [LARGE SCALE GENOMIC DNA]</scope>
    <source>
        <strain evidence="4 5">DSM 25232</strain>
    </source>
</reference>
<dbReference type="Pfam" id="PF00030">
    <property type="entry name" value="Crystall"/>
    <property type="match status" value="1"/>
</dbReference>
<organism evidence="4 5">
    <name type="scientific">Aquimarina amphilecti</name>
    <dbReference type="NCBI Taxonomy" id="1038014"/>
    <lineage>
        <taxon>Bacteria</taxon>
        <taxon>Pseudomonadati</taxon>
        <taxon>Bacteroidota</taxon>
        <taxon>Flavobacteriia</taxon>
        <taxon>Flavobacteriales</taxon>
        <taxon>Flavobacteriaceae</taxon>
        <taxon>Aquimarina</taxon>
    </lineage>
</organism>
<sequence length="348" mass="38108">MSVTVYEHKNFKGNQAKLKAGKYPVIPIGIDKLSSVKVEPGSYAVFFITRGFRDGSFTLFPGEYPNFGSMDNKIDSVKVFDHDSSIFPIISFYTNTHFKGIQQNLAGTGQVTNFDSPFIKHDVFSSVKVPEGVTLTIFKHSNRQGPSLTLDAGEYKDLGIFGFNDVASSVQIVQNNLEVTNIKYTNSVTRDGEPIIIDSIAQNGSSLEQQVNLTLETAYEETFTRSFSNSTLFGLEISTTANVGVELGPLSASVEQTVTTTFENTFTFGKEESKTKTINISKELNVSVPPENIAKAVMTLTPQQVTIDAIYTLRLKGTDLTTKQNVTIESKSAAVGMVIVEKFTPIAQ</sequence>
<dbReference type="SUPFAM" id="SSF49695">
    <property type="entry name" value="gamma-Crystallin-like"/>
    <property type="match status" value="1"/>
</dbReference>
<dbReference type="Gene3D" id="2.60.20.10">
    <property type="entry name" value="Crystallins"/>
    <property type="match status" value="2"/>
</dbReference>
<dbReference type="InterPro" id="IPR011024">
    <property type="entry name" value="G_crystallin-like"/>
</dbReference>
<gene>
    <name evidence="4" type="ORF">SAMN04487910_2441</name>
</gene>
<dbReference type="Proteomes" id="UP000198521">
    <property type="component" value="Unassembled WGS sequence"/>
</dbReference>
<proteinExistence type="inferred from homology"/>
<dbReference type="AlphaFoldDB" id="A0A1H7Q742"/>
<comment type="similarity">
    <text evidence="1">Belongs to the beta/gamma-crystallin family.</text>
</comment>
<feature type="domain" description="Beta/gamma crystallin 'Greek key'" evidence="3">
    <location>
        <begin position="1"/>
        <end position="40"/>
    </location>
</feature>
<dbReference type="OrthoDB" id="2582440at2"/>
<accession>A0A1H7Q742</accession>
<dbReference type="SUPFAM" id="SSF56973">
    <property type="entry name" value="Aerolisin/ETX pore-forming domain"/>
    <property type="match status" value="1"/>
</dbReference>
<keyword evidence="5" id="KW-1185">Reference proteome</keyword>
<dbReference type="PROSITE" id="PS50915">
    <property type="entry name" value="CRYSTALLIN_BETA_GAMMA"/>
    <property type="match status" value="1"/>
</dbReference>
<dbReference type="Gene3D" id="2.170.15.10">
    <property type="entry name" value="Proaerolysin, chain A, domain 3"/>
    <property type="match status" value="1"/>
</dbReference>
<dbReference type="EMBL" id="FOAB01000004">
    <property type="protein sequence ID" value="SEL43315.1"/>
    <property type="molecule type" value="Genomic_DNA"/>
</dbReference>
<dbReference type="SMART" id="SM00247">
    <property type="entry name" value="XTALbg"/>
    <property type="match status" value="2"/>
</dbReference>